<dbReference type="InterPro" id="IPR036097">
    <property type="entry name" value="HisK_dim/P_sf"/>
</dbReference>
<gene>
    <name evidence="9" type="ORF">RI108_19000</name>
</gene>
<dbReference type="SUPFAM" id="SSF55874">
    <property type="entry name" value="ATPase domain of HSP90 chaperone/DNA topoisomerase II/histidine kinase"/>
    <property type="match status" value="1"/>
</dbReference>
<keyword evidence="9" id="KW-0547">Nucleotide-binding</keyword>
<dbReference type="GO" id="GO:0000155">
    <property type="term" value="F:phosphorelay sensor kinase activity"/>
    <property type="evidence" value="ECO:0007669"/>
    <property type="project" value="InterPro"/>
</dbReference>
<evidence type="ECO:0000259" key="6">
    <source>
        <dbReference type="PROSITE" id="PS50109"/>
    </source>
</evidence>
<sequence length="693" mass="75603">MSAAPSNSLAPVPPMIGGGEMGDLVRDTDWSSTALGDYRSWPASLRTALSLVLNTKGIAALYWGPQQWLLYNDAYGLALGDRHPAAFGRPMPEVLTDIAPVLSPQVAQVLATGDGFSIENLSMMMRRHGREEETVWTYSFSPVQGESGGYEGVLLLASEMTQQVLANRKRDHAEHERGQALLRLSELNTGLEEEISRRTADRNRLWLLSADIMLRCTFDGVITAVNPAWTDLLGWQESELIGLSLFELIHPDDLAHTQQGASLSADGHAFARFDNRYRHKDGSYRWISWSTQPDEQQINAVGRDFTAERESANALAAAEEALRQSQKLEAIGQLTGGVAHDFNNLLTVIKSSTDLLKRPDLSSERRARYVSAIADTVERAAKVTSQLLAFARRQTLQPTVFAPAENLRALASMIKTLVGAEVELVMDIPEHSHFVIADPSQFDMAIVNMAVNARDAMVGQGRLIIRVGPAHRGAEAGDQVVISMTDTGSGIAPLHLGRIFEPFFTTKGVGQGTGLGLSQAFGFAKQSGGEITVDSEVDQGTTFTLYLPQASELREQRAVDVPQELVQGHGTGVLIVEDNPQVGAFAMHSLTDLGYRPVLAINGQEALAELARDASRFKVVFSDVVMPGMTGIELAHEIRRRYAELPIVLTSGYSHVLAEKGTDGFELLHKPYSVEQLSRLLCGTVCAHRSRVT</sequence>
<dbReference type="Pfam" id="PF00072">
    <property type="entry name" value="Response_reg"/>
    <property type="match status" value="1"/>
</dbReference>
<dbReference type="SUPFAM" id="SSF55785">
    <property type="entry name" value="PYP-like sensor domain (PAS domain)"/>
    <property type="match status" value="1"/>
</dbReference>
<dbReference type="PROSITE" id="PS50112">
    <property type="entry name" value="PAS"/>
    <property type="match status" value="1"/>
</dbReference>
<dbReference type="SMART" id="SM00388">
    <property type="entry name" value="HisKA"/>
    <property type="match status" value="1"/>
</dbReference>
<keyword evidence="9" id="KW-0067">ATP-binding</keyword>
<protein>
    <recommendedName>
        <fullName evidence="2">histidine kinase</fullName>
        <ecNumber evidence="2">2.7.13.3</ecNumber>
    </recommendedName>
</protein>
<dbReference type="InterPro" id="IPR035965">
    <property type="entry name" value="PAS-like_dom_sf"/>
</dbReference>
<dbReference type="PANTHER" id="PTHR43065:SF49">
    <property type="entry name" value="HISTIDINE KINASE"/>
    <property type="match status" value="1"/>
</dbReference>
<dbReference type="InterPro" id="IPR001789">
    <property type="entry name" value="Sig_transdc_resp-reg_receiver"/>
</dbReference>
<evidence type="ECO:0000313" key="10">
    <source>
        <dbReference type="Proteomes" id="UP001258207"/>
    </source>
</evidence>
<dbReference type="SMART" id="SM00448">
    <property type="entry name" value="REC"/>
    <property type="match status" value="1"/>
</dbReference>
<dbReference type="InterPro" id="IPR000014">
    <property type="entry name" value="PAS"/>
</dbReference>
<dbReference type="Pfam" id="PF00512">
    <property type="entry name" value="HisKA"/>
    <property type="match status" value="1"/>
</dbReference>
<dbReference type="SUPFAM" id="SSF52172">
    <property type="entry name" value="CheY-like"/>
    <property type="match status" value="1"/>
</dbReference>
<dbReference type="CDD" id="cd00082">
    <property type="entry name" value="HisKA"/>
    <property type="match status" value="1"/>
</dbReference>
<keyword evidence="4" id="KW-0808">Transferase</keyword>
<dbReference type="InterPro" id="IPR005467">
    <property type="entry name" value="His_kinase_dom"/>
</dbReference>
<dbReference type="EMBL" id="CP134081">
    <property type="protein sequence ID" value="WNC09330.1"/>
    <property type="molecule type" value="Genomic_DNA"/>
</dbReference>
<dbReference type="InterPro" id="IPR013655">
    <property type="entry name" value="PAS_fold_3"/>
</dbReference>
<feature type="domain" description="Histidine kinase" evidence="6">
    <location>
        <begin position="337"/>
        <end position="551"/>
    </location>
</feature>
<proteinExistence type="predicted"/>
<feature type="domain" description="Response regulatory" evidence="7">
    <location>
        <begin position="572"/>
        <end position="685"/>
    </location>
</feature>
<evidence type="ECO:0000256" key="2">
    <source>
        <dbReference type="ARBA" id="ARBA00012438"/>
    </source>
</evidence>
<dbReference type="SMART" id="SM00091">
    <property type="entry name" value="PAS"/>
    <property type="match status" value="1"/>
</dbReference>
<keyword evidence="4" id="KW-0418">Kinase</keyword>
<keyword evidence="3 5" id="KW-0597">Phosphoprotein</keyword>
<dbReference type="Pfam" id="PF08447">
    <property type="entry name" value="PAS_3"/>
    <property type="match status" value="1"/>
</dbReference>
<dbReference type="Proteomes" id="UP001258207">
    <property type="component" value="Chromosome"/>
</dbReference>
<dbReference type="PRINTS" id="PR00344">
    <property type="entry name" value="BCTRLSENSOR"/>
</dbReference>
<evidence type="ECO:0000256" key="4">
    <source>
        <dbReference type="ARBA" id="ARBA00022777"/>
    </source>
</evidence>
<dbReference type="Gene3D" id="1.10.287.130">
    <property type="match status" value="1"/>
</dbReference>
<name>A0AAJ6LYW3_9PSED</name>
<organism evidence="9 10">
    <name type="scientific">Pseudomonas coleopterorum</name>
    <dbReference type="NCBI Taxonomy" id="1605838"/>
    <lineage>
        <taxon>Bacteria</taxon>
        <taxon>Pseudomonadati</taxon>
        <taxon>Pseudomonadota</taxon>
        <taxon>Gammaproteobacteria</taxon>
        <taxon>Pseudomonadales</taxon>
        <taxon>Pseudomonadaceae</taxon>
        <taxon>Pseudomonas</taxon>
    </lineage>
</organism>
<dbReference type="InterPro" id="IPR003661">
    <property type="entry name" value="HisK_dim/P_dom"/>
</dbReference>
<dbReference type="CDD" id="cd00130">
    <property type="entry name" value="PAS"/>
    <property type="match status" value="1"/>
</dbReference>
<evidence type="ECO:0000259" key="7">
    <source>
        <dbReference type="PROSITE" id="PS50110"/>
    </source>
</evidence>
<dbReference type="PROSITE" id="PS50110">
    <property type="entry name" value="RESPONSE_REGULATORY"/>
    <property type="match status" value="1"/>
</dbReference>
<dbReference type="RefSeq" id="WP_310791756.1">
    <property type="nucleotide sequence ID" value="NZ_CP134081.1"/>
</dbReference>
<dbReference type="Gene3D" id="3.30.450.20">
    <property type="entry name" value="PAS domain"/>
    <property type="match status" value="2"/>
</dbReference>
<dbReference type="InterPro" id="IPR004358">
    <property type="entry name" value="Sig_transdc_His_kin-like_C"/>
</dbReference>
<feature type="domain" description="PAS" evidence="8">
    <location>
        <begin position="219"/>
        <end position="268"/>
    </location>
</feature>
<dbReference type="InterPro" id="IPR036890">
    <property type="entry name" value="HATPase_C_sf"/>
</dbReference>
<dbReference type="InterPro" id="IPR011006">
    <property type="entry name" value="CheY-like_superfamily"/>
</dbReference>
<dbReference type="SUPFAM" id="SSF47384">
    <property type="entry name" value="Homodimeric domain of signal transducing histidine kinase"/>
    <property type="match status" value="1"/>
</dbReference>
<feature type="modified residue" description="4-aspartylphosphate" evidence="5">
    <location>
        <position position="623"/>
    </location>
</feature>
<evidence type="ECO:0000256" key="5">
    <source>
        <dbReference type="PROSITE-ProRule" id="PRU00169"/>
    </source>
</evidence>
<dbReference type="NCBIfam" id="TIGR00229">
    <property type="entry name" value="sensory_box"/>
    <property type="match status" value="1"/>
</dbReference>
<reference evidence="9" key="1">
    <citation type="submission" date="2023-09" db="EMBL/GenBank/DDBJ databases">
        <title>First report of Pseudomonas coleopterorum DJ13 causing leaf spot on Rhododendron pulchrum Sweet in China.</title>
        <authorList>
            <person name="Zhang Y."/>
        </authorList>
    </citation>
    <scope>NUCLEOTIDE SEQUENCE</scope>
    <source>
        <strain evidence="9">DJ13</strain>
    </source>
</reference>
<dbReference type="EC" id="2.7.13.3" evidence="2"/>
<dbReference type="Gene3D" id="3.40.50.2300">
    <property type="match status" value="1"/>
</dbReference>
<dbReference type="Pfam" id="PF02518">
    <property type="entry name" value="HATPase_c"/>
    <property type="match status" value="1"/>
</dbReference>
<dbReference type="PROSITE" id="PS50109">
    <property type="entry name" value="HIS_KIN"/>
    <property type="match status" value="1"/>
</dbReference>
<dbReference type="Pfam" id="PF08448">
    <property type="entry name" value="PAS_4"/>
    <property type="match status" value="1"/>
</dbReference>
<evidence type="ECO:0000256" key="1">
    <source>
        <dbReference type="ARBA" id="ARBA00000085"/>
    </source>
</evidence>
<evidence type="ECO:0000313" key="9">
    <source>
        <dbReference type="EMBL" id="WNC09330.1"/>
    </source>
</evidence>
<dbReference type="AlphaFoldDB" id="A0AAJ6LYW3"/>
<dbReference type="GO" id="GO:0005524">
    <property type="term" value="F:ATP binding"/>
    <property type="evidence" value="ECO:0007669"/>
    <property type="project" value="UniProtKB-KW"/>
</dbReference>
<accession>A0AAJ6LYW3</accession>
<dbReference type="Gene3D" id="3.30.565.10">
    <property type="entry name" value="Histidine kinase-like ATPase, C-terminal domain"/>
    <property type="match status" value="1"/>
</dbReference>
<dbReference type="InterPro" id="IPR003594">
    <property type="entry name" value="HATPase_dom"/>
</dbReference>
<dbReference type="InterPro" id="IPR013656">
    <property type="entry name" value="PAS_4"/>
</dbReference>
<comment type="catalytic activity">
    <reaction evidence="1">
        <text>ATP + protein L-histidine = ADP + protein N-phospho-L-histidine.</text>
        <dbReference type="EC" id="2.7.13.3"/>
    </reaction>
</comment>
<dbReference type="SMART" id="SM00387">
    <property type="entry name" value="HATPase_c"/>
    <property type="match status" value="1"/>
</dbReference>
<evidence type="ECO:0000256" key="3">
    <source>
        <dbReference type="ARBA" id="ARBA00022553"/>
    </source>
</evidence>
<dbReference type="PANTHER" id="PTHR43065">
    <property type="entry name" value="SENSOR HISTIDINE KINASE"/>
    <property type="match status" value="1"/>
</dbReference>
<evidence type="ECO:0000259" key="8">
    <source>
        <dbReference type="PROSITE" id="PS50112"/>
    </source>
</evidence>